<evidence type="ECO:0000256" key="4">
    <source>
        <dbReference type="ARBA" id="ARBA00023002"/>
    </source>
</evidence>
<keyword evidence="3" id="KW-0274">FAD</keyword>
<keyword evidence="6" id="KW-1185">Reference proteome</keyword>
<dbReference type="InterPro" id="IPR020946">
    <property type="entry name" value="Flavin_mOase-like"/>
</dbReference>
<sequence>MTDYDVVVMGAGVAGLGLGARLKARGQHDFLVLERAAEVGGTWRDNTYPGCACDVPSHLYWYSFDEEPPDWSRIYPSQGEVFARLREFAERTGVLGHVRLNTRVVAADWDEADLHWRVTTADGGTITARVFVSACGQLAEPSYRGIAGRERFTGVSFHSARWRHDVDLTGKRVACVGSGASAAQLIPEIAAVAAKLTVFQRSAPYVLPREDRPYTEAELRAFREDPEALAKSRAEQYAERERQFWALEPGSDVGRETVRIAREHLEAQVADPVLREKLWPGYAFGCKRPVISDEYLPAFTRPNVDLVTAGVAGVEPDGVRDATGALHPVDVIVYSTGFESLKFLNGLRVTGRGGTDLHEQAWRESPQAYLGMAVPGFPNFFILYGPNTNLNHNSIIAMLEAQYDYLLQAFERLGPDAPALDVRPEVVAAYNDRLQQDLARSAFATGCSSWYVGEGGRVVTNWWGTVDAYKARTARFDPAEYRTVGSPA</sequence>
<dbReference type="Pfam" id="PF00743">
    <property type="entry name" value="FMO-like"/>
    <property type="match status" value="1"/>
</dbReference>
<dbReference type="InterPro" id="IPR036188">
    <property type="entry name" value="FAD/NAD-bd_sf"/>
</dbReference>
<dbReference type="EMBL" id="BAABCM010000001">
    <property type="protein sequence ID" value="GAA3799809.1"/>
    <property type="molecule type" value="Genomic_DNA"/>
</dbReference>
<evidence type="ECO:0000256" key="3">
    <source>
        <dbReference type="ARBA" id="ARBA00022827"/>
    </source>
</evidence>
<dbReference type="InterPro" id="IPR051209">
    <property type="entry name" value="FAD-bind_Monooxygenase_sf"/>
</dbReference>
<dbReference type="PANTHER" id="PTHR42877:SF4">
    <property type="entry name" value="FAD_NAD(P)-BINDING DOMAIN-CONTAINING PROTEIN-RELATED"/>
    <property type="match status" value="1"/>
</dbReference>
<dbReference type="PANTHER" id="PTHR42877">
    <property type="entry name" value="L-ORNITHINE N(5)-MONOOXYGENASE-RELATED"/>
    <property type="match status" value="1"/>
</dbReference>
<evidence type="ECO:0000256" key="1">
    <source>
        <dbReference type="ARBA" id="ARBA00010139"/>
    </source>
</evidence>
<dbReference type="SUPFAM" id="SSF51905">
    <property type="entry name" value="FAD/NAD(P)-binding domain"/>
    <property type="match status" value="2"/>
</dbReference>
<comment type="caution">
    <text evidence="5">The sequence shown here is derived from an EMBL/GenBank/DDBJ whole genome shotgun (WGS) entry which is preliminary data.</text>
</comment>
<accession>A0ABP7HPL6</accession>
<evidence type="ECO:0000313" key="5">
    <source>
        <dbReference type="EMBL" id="GAA3799809.1"/>
    </source>
</evidence>
<proteinExistence type="inferred from homology"/>
<dbReference type="RefSeq" id="WP_237335013.1">
    <property type="nucleotide sequence ID" value="NZ_BAABCM010000001.1"/>
</dbReference>
<evidence type="ECO:0000256" key="2">
    <source>
        <dbReference type="ARBA" id="ARBA00022630"/>
    </source>
</evidence>
<name>A0ABP7HPL6_9PSEU</name>
<keyword evidence="2" id="KW-0285">Flavoprotein</keyword>
<keyword evidence="4" id="KW-0560">Oxidoreductase</keyword>
<gene>
    <name evidence="5" type="ORF">GCM10022380_16430</name>
</gene>
<dbReference type="Proteomes" id="UP001501624">
    <property type="component" value="Unassembled WGS sequence"/>
</dbReference>
<organism evidence="5 6">
    <name type="scientific">Amycolatopsis tucumanensis</name>
    <dbReference type="NCBI Taxonomy" id="401106"/>
    <lineage>
        <taxon>Bacteria</taxon>
        <taxon>Bacillati</taxon>
        <taxon>Actinomycetota</taxon>
        <taxon>Actinomycetes</taxon>
        <taxon>Pseudonocardiales</taxon>
        <taxon>Pseudonocardiaceae</taxon>
        <taxon>Amycolatopsis</taxon>
    </lineage>
</organism>
<comment type="similarity">
    <text evidence="1">Belongs to the FAD-binding monooxygenase family.</text>
</comment>
<evidence type="ECO:0000313" key="6">
    <source>
        <dbReference type="Proteomes" id="UP001501624"/>
    </source>
</evidence>
<protein>
    <submittedName>
        <fullName evidence="5">NAD(P)/FAD-dependent oxidoreductase</fullName>
    </submittedName>
</protein>
<dbReference type="Gene3D" id="3.50.50.60">
    <property type="entry name" value="FAD/NAD(P)-binding domain"/>
    <property type="match status" value="2"/>
</dbReference>
<reference evidence="6" key="1">
    <citation type="journal article" date="2019" name="Int. J. Syst. Evol. Microbiol.">
        <title>The Global Catalogue of Microorganisms (GCM) 10K type strain sequencing project: providing services to taxonomists for standard genome sequencing and annotation.</title>
        <authorList>
            <consortium name="The Broad Institute Genomics Platform"/>
            <consortium name="The Broad Institute Genome Sequencing Center for Infectious Disease"/>
            <person name="Wu L."/>
            <person name="Ma J."/>
        </authorList>
    </citation>
    <scope>NUCLEOTIDE SEQUENCE [LARGE SCALE GENOMIC DNA]</scope>
    <source>
        <strain evidence="6">JCM 17017</strain>
    </source>
</reference>